<evidence type="ECO:0000256" key="2">
    <source>
        <dbReference type="ARBA" id="ARBA00008683"/>
    </source>
</evidence>
<dbReference type="NCBIfam" id="TIGR00706">
    <property type="entry name" value="SppA_dom"/>
    <property type="match status" value="1"/>
</dbReference>
<dbReference type="InterPro" id="IPR047217">
    <property type="entry name" value="S49_SppA_67K_type_N"/>
</dbReference>
<keyword evidence="5" id="KW-0720">Serine protease</keyword>
<evidence type="ECO:0000256" key="6">
    <source>
        <dbReference type="ARBA" id="ARBA00023136"/>
    </source>
</evidence>
<dbReference type="Gene3D" id="3.90.226.10">
    <property type="entry name" value="2-enoyl-CoA Hydratase, Chain A, domain 1"/>
    <property type="match status" value="3"/>
</dbReference>
<dbReference type="CDD" id="cd07023">
    <property type="entry name" value="S49_Sppa_N_C"/>
    <property type="match status" value="1"/>
</dbReference>
<evidence type="ECO:0000259" key="8">
    <source>
        <dbReference type="Pfam" id="PF01343"/>
    </source>
</evidence>
<comment type="similarity">
    <text evidence="2">Belongs to the peptidase S49 family.</text>
</comment>
<dbReference type="PANTHER" id="PTHR33209">
    <property type="entry name" value="PROTEASE 4"/>
    <property type="match status" value="1"/>
</dbReference>
<keyword evidence="10" id="KW-1185">Reference proteome</keyword>
<feature type="active site" description="Nucleophile" evidence="7">
    <location>
        <position position="382"/>
    </location>
</feature>
<evidence type="ECO:0000256" key="1">
    <source>
        <dbReference type="ARBA" id="ARBA00004370"/>
    </source>
</evidence>
<accession>A0A1M5FYI0</accession>
<dbReference type="InterPro" id="IPR029045">
    <property type="entry name" value="ClpP/crotonase-like_dom_sf"/>
</dbReference>
<dbReference type="STRING" id="1121884.SAMN02745131_03995"/>
<dbReference type="Pfam" id="PF01343">
    <property type="entry name" value="Peptidase_S49"/>
    <property type="match status" value="2"/>
</dbReference>
<keyword evidence="3 9" id="KW-0645">Protease</keyword>
<dbReference type="InterPro" id="IPR002142">
    <property type="entry name" value="Peptidase_S49"/>
</dbReference>
<feature type="domain" description="Peptidase S49" evidence="8">
    <location>
        <begin position="120"/>
        <end position="272"/>
    </location>
</feature>
<feature type="domain" description="Peptidase S49" evidence="8">
    <location>
        <begin position="366"/>
        <end position="516"/>
    </location>
</feature>
<dbReference type="CDD" id="cd07018">
    <property type="entry name" value="S49_SppA_67K_type"/>
    <property type="match status" value="1"/>
</dbReference>
<evidence type="ECO:0000256" key="5">
    <source>
        <dbReference type="ARBA" id="ARBA00022825"/>
    </source>
</evidence>
<evidence type="ECO:0000256" key="4">
    <source>
        <dbReference type="ARBA" id="ARBA00022801"/>
    </source>
</evidence>
<protein>
    <submittedName>
        <fullName evidence="9">Protease-4</fullName>
    </submittedName>
</protein>
<dbReference type="InterPro" id="IPR047272">
    <property type="entry name" value="S49_SppA_C"/>
</dbReference>
<dbReference type="Proteomes" id="UP000184048">
    <property type="component" value="Unassembled WGS sequence"/>
</dbReference>
<gene>
    <name evidence="9" type="ORF">SAMN02745131_03995</name>
</gene>
<comment type="subcellular location">
    <subcellularLocation>
        <location evidence="1">Membrane</location>
    </subcellularLocation>
</comment>
<evidence type="ECO:0000256" key="3">
    <source>
        <dbReference type="ARBA" id="ARBA00022670"/>
    </source>
</evidence>
<dbReference type="GO" id="GO:0016020">
    <property type="term" value="C:membrane"/>
    <property type="evidence" value="ECO:0007669"/>
    <property type="project" value="UniProtKB-SubCell"/>
</dbReference>
<dbReference type="InterPro" id="IPR004635">
    <property type="entry name" value="Pept_S49_SppA"/>
</dbReference>
<dbReference type="RefSeq" id="WP_072837105.1">
    <property type="nucleotide sequence ID" value="NZ_FQUU01000025.1"/>
</dbReference>
<name>A0A1M5FYI0_9BACT</name>
<dbReference type="AlphaFoldDB" id="A0A1M5FYI0"/>
<evidence type="ECO:0000313" key="10">
    <source>
        <dbReference type="Proteomes" id="UP000184048"/>
    </source>
</evidence>
<dbReference type="InterPro" id="IPR004634">
    <property type="entry name" value="Pept_S49_pIV"/>
</dbReference>
<dbReference type="GO" id="GO:0008236">
    <property type="term" value="F:serine-type peptidase activity"/>
    <property type="evidence" value="ECO:0007669"/>
    <property type="project" value="UniProtKB-KW"/>
</dbReference>
<evidence type="ECO:0000256" key="7">
    <source>
        <dbReference type="PIRSR" id="PIRSR001217-1"/>
    </source>
</evidence>
<dbReference type="EMBL" id="FQUU01000025">
    <property type="protein sequence ID" value="SHF96538.1"/>
    <property type="molecule type" value="Genomic_DNA"/>
</dbReference>
<dbReference type="OrthoDB" id="9764363at2"/>
<dbReference type="NCBIfam" id="TIGR00705">
    <property type="entry name" value="SppA_67K"/>
    <property type="match status" value="1"/>
</dbReference>
<dbReference type="GO" id="GO:0006465">
    <property type="term" value="P:signal peptide processing"/>
    <property type="evidence" value="ECO:0007669"/>
    <property type="project" value="InterPro"/>
</dbReference>
<dbReference type="SUPFAM" id="SSF52096">
    <property type="entry name" value="ClpP/crotonase"/>
    <property type="match status" value="2"/>
</dbReference>
<proteinExistence type="inferred from homology"/>
<sequence>MSSFFKMFFASLLSIIVFCLVAIFLLLAVVSQFTSKEKPDVAKNSVLVLDLGQHFKEQHESQPPFNALSQEGEAPGLFDVVRLIQHAREDDNIAGIYIKADNNANSFASSNEIRNAILDFKKSKKFVLAQGDVMSQQAYFIASAADKVYVNPSGQLDWTGYSVTLPFLKGMLDKLEIKAQIFYAGKFKSATEIFRVDKMTPENRLQTLEWLGDMYRYFLVQSGKSRGIDTATLHGLANNAAIQTPQDAVAHKLIDGVRYDDQVKDEIKKKLGIGKYDKMNLLPMNSYNESVSLRKTGSDRIAVIYAEGDIVDGLGSNNNIGGDNFRNIIRKVRLDKSVKAIVLRVNSGGGSALASENIWRELQLAREDGKPVVVSFGDVAASGGYYISCGADSIFANPNTITGSIGVFGIIPNMESFFKDKLGVTFDGVKTAPYADAGGVYRPLNETEQKLVQAGVDRTYLQFKQRVAQGRKKQITYIDSIAQGRVWSGEDALQLGLVDKLGNLQDAINCASRMSKLESYGIKEFPERQSWINQFINKKKSEPEALIKQQVGEENFRIYQQLIRIKEITGSVQARLPFDFITH</sequence>
<organism evidence="9 10">
    <name type="scientific">Flavisolibacter ginsengisoli DSM 18119</name>
    <dbReference type="NCBI Taxonomy" id="1121884"/>
    <lineage>
        <taxon>Bacteria</taxon>
        <taxon>Pseudomonadati</taxon>
        <taxon>Bacteroidota</taxon>
        <taxon>Chitinophagia</taxon>
        <taxon>Chitinophagales</taxon>
        <taxon>Chitinophagaceae</taxon>
        <taxon>Flavisolibacter</taxon>
    </lineage>
</organism>
<reference evidence="9 10" key="1">
    <citation type="submission" date="2016-11" db="EMBL/GenBank/DDBJ databases">
        <authorList>
            <person name="Jaros S."/>
            <person name="Januszkiewicz K."/>
            <person name="Wedrychowicz H."/>
        </authorList>
    </citation>
    <scope>NUCLEOTIDE SEQUENCE [LARGE SCALE GENOMIC DNA]</scope>
    <source>
        <strain evidence="9 10">DSM 18119</strain>
    </source>
</reference>
<dbReference type="PIRSF" id="PIRSF001217">
    <property type="entry name" value="Protease_4_SppA"/>
    <property type="match status" value="1"/>
</dbReference>
<keyword evidence="4" id="KW-0378">Hydrolase</keyword>
<feature type="active site" description="Proton donor/acceptor" evidence="7">
    <location>
        <position position="188"/>
    </location>
</feature>
<dbReference type="PANTHER" id="PTHR33209:SF1">
    <property type="entry name" value="PEPTIDASE S49 DOMAIN-CONTAINING PROTEIN"/>
    <property type="match status" value="1"/>
</dbReference>
<keyword evidence="6" id="KW-0472">Membrane</keyword>
<evidence type="ECO:0000313" key="9">
    <source>
        <dbReference type="EMBL" id="SHF96538.1"/>
    </source>
</evidence>
<dbReference type="Gene3D" id="6.20.330.10">
    <property type="match status" value="1"/>
</dbReference>